<name>A0A1M7SE49_9FIRM</name>
<dbReference type="Gene3D" id="3.40.50.1110">
    <property type="entry name" value="SGNH hydrolase"/>
    <property type="match status" value="1"/>
</dbReference>
<reference evidence="3 4" key="1">
    <citation type="submission" date="2016-12" db="EMBL/GenBank/DDBJ databases">
        <authorList>
            <person name="Song W.-J."/>
            <person name="Kurnit D.M."/>
        </authorList>
    </citation>
    <scope>NUCLEOTIDE SEQUENCE [LARGE SCALE GENOMIC DNA]</scope>
    <source>
        <strain evidence="3 4">DSM 14810</strain>
    </source>
</reference>
<evidence type="ECO:0000256" key="2">
    <source>
        <dbReference type="SAM" id="SignalP"/>
    </source>
</evidence>
<feature type="compositionally biased region" description="Low complexity" evidence="1">
    <location>
        <begin position="109"/>
        <end position="129"/>
    </location>
</feature>
<dbReference type="RefSeq" id="WP_072702580.1">
    <property type="nucleotide sequence ID" value="NZ_FRDH01000006.1"/>
</dbReference>
<protein>
    <recommendedName>
        <fullName evidence="5">GDSL-like Lipase/Acylhydrolase</fullName>
    </recommendedName>
</protein>
<feature type="compositionally biased region" description="Polar residues" evidence="1">
    <location>
        <begin position="60"/>
        <end position="69"/>
    </location>
</feature>
<sequence length="303" mass="33032">MVRGIRKKVSVLLMMACILLAFGCGSQKIDEQASEENTQSSEVNEQSSEESTQSTEVNVQSSEESTQSAEVKVQSSEESTQSSEVKVQSSEENTQSAEVKVQSSEESTQSAEVNVQSSEEEVAQQQVQNPSKPDYGRILFVGDSRTVDIFSESASELSAYSAGNVVVYARDASNHNYLIDTVNSYGFDNFDTLVSWMGANDYGDFASYEGFYNSVLASGKTLILCTVGPTDDNCLAADDRPYYDNERIVSFNVALNAWASKHGVKVIDLYTYVSNNVTIDADDGIHYGPKPTSNIWGVVTGSF</sequence>
<feature type="chain" id="PRO_5038726917" description="GDSL-like Lipase/Acylhydrolase" evidence="2">
    <location>
        <begin position="24"/>
        <end position="303"/>
    </location>
</feature>
<dbReference type="InterPro" id="IPR036514">
    <property type="entry name" value="SGNH_hydro_sf"/>
</dbReference>
<feature type="compositionally biased region" description="Polar residues" evidence="1">
    <location>
        <begin position="93"/>
        <end position="108"/>
    </location>
</feature>
<dbReference type="AlphaFoldDB" id="A0A1M7SE49"/>
<dbReference type="Proteomes" id="UP000184097">
    <property type="component" value="Unassembled WGS sequence"/>
</dbReference>
<organism evidence="3 4">
    <name type="scientific">Butyrivibrio hungatei DSM 14810</name>
    <dbReference type="NCBI Taxonomy" id="1121132"/>
    <lineage>
        <taxon>Bacteria</taxon>
        <taxon>Bacillati</taxon>
        <taxon>Bacillota</taxon>
        <taxon>Clostridia</taxon>
        <taxon>Lachnospirales</taxon>
        <taxon>Lachnospiraceae</taxon>
        <taxon>Butyrivibrio</taxon>
    </lineage>
</organism>
<dbReference type="EMBL" id="FRDH01000006">
    <property type="protein sequence ID" value="SHN56760.1"/>
    <property type="molecule type" value="Genomic_DNA"/>
</dbReference>
<dbReference type="SUPFAM" id="SSF52266">
    <property type="entry name" value="SGNH hydrolase"/>
    <property type="match status" value="1"/>
</dbReference>
<evidence type="ECO:0008006" key="5">
    <source>
        <dbReference type="Google" id="ProtNLM"/>
    </source>
</evidence>
<evidence type="ECO:0000256" key="1">
    <source>
        <dbReference type="SAM" id="MobiDB-lite"/>
    </source>
</evidence>
<gene>
    <name evidence="3" type="ORF">SAMN02745247_01571</name>
</gene>
<accession>A0A1M7SE49</accession>
<feature type="region of interest" description="Disordered" evidence="1">
    <location>
        <begin position="32"/>
        <end position="130"/>
    </location>
</feature>
<feature type="compositionally biased region" description="Low complexity" evidence="1">
    <location>
        <begin position="35"/>
        <end position="59"/>
    </location>
</feature>
<feature type="compositionally biased region" description="Low complexity" evidence="1">
    <location>
        <begin position="70"/>
        <end position="92"/>
    </location>
</feature>
<evidence type="ECO:0000313" key="4">
    <source>
        <dbReference type="Proteomes" id="UP000184097"/>
    </source>
</evidence>
<feature type="signal peptide" evidence="2">
    <location>
        <begin position="1"/>
        <end position="23"/>
    </location>
</feature>
<proteinExistence type="predicted"/>
<evidence type="ECO:0000313" key="3">
    <source>
        <dbReference type="EMBL" id="SHN56760.1"/>
    </source>
</evidence>
<keyword evidence="2" id="KW-0732">Signal</keyword>
<dbReference type="PROSITE" id="PS51257">
    <property type="entry name" value="PROKAR_LIPOPROTEIN"/>
    <property type="match status" value="1"/>
</dbReference>